<protein>
    <submittedName>
        <fullName evidence="2">Large neutral amino acids transporter small subunit 2-like protein</fullName>
    </submittedName>
</protein>
<feature type="transmembrane region" description="Helical" evidence="1">
    <location>
        <begin position="93"/>
        <end position="114"/>
    </location>
</feature>
<keyword evidence="1" id="KW-1133">Transmembrane helix</keyword>
<dbReference type="Gene3D" id="1.20.1740.10">
    <property type="entry name" value="Amino acid/polyamine transporter I"/>
    <property type="match status" value="1"/>
</dbReference>
<dbReference type="Proteomes" id="UP000735302">
    <property type="component" value="Unassembled WGS sequence"/>
</dbReference>
<keyword evidence="1" id="KW-0472">Membrane</keyword>
<organism evidence="2 3">
    <name type="scientific">Plakobranchus ocellatus</name>
    <dbReference type="NCBI Taxonomy" id="259542"/>
    <lineage>
        <taxon>Eukaryota</taxon>
        <taxon>Metazoa</taxon>
        <taxon>Spiralia</taxon>
        <taxon>Lophotrochozoa</taxon>
        <taxon>Mollusca</taxon>
        <taxon>Gastropoda</taxon>
        <taxon>Heterobranchia</taxon>
        <taxon>Euthyneura</taxon>
        <taxon>Panpulmonata</taxon>
        <taxon>Sacoglossa</taxon>
        <taxon>Placobranchoidea</taxon>
        <taxon>Plakobranchidae</taxon>
        <taxon>Plakobranchus</taxon>
    </lineage>
</organism>
<reference evidence="2 3" key="1">
    <citation type="journal article" date="2021" name="Elife">
        <title>Chloroplast acquisition without the gene transfer in kleptoplastic sea slugs, Plakobranchus ocellatus.</title>
        <authorList>
            <person name="Maeda T."/>
            <person name="Takahashi S."/>
            <person name="Yoshida T."/>
            <person name="Shimamura S."/>
            <person name="Takaki Y."/>
            <person name="Nagai Y."/>
            <person name="Toyoda A."/>
            <person name="Suzuki Y."/>
            <person name="Arimoto A."/>
            <person name="Ishii H."/>
            <person name="Satoh N."/>
            <person name="Nishiyama T."/>
            <person name="Hasebe M."/>
            <person name="Maruyama T."/>
            <person name="Minagawa J."/>
            <person name="Obokata J."/>
            <person name="Shigenobu S."/>
        </authorList>
    </citation>
    <scope>NUCLEOTIDE SEQUENCE [LARGE SCALE GENOMIC DNA]</scope>
</reference>
<keyword evidence="1" id="KW-0812">Transmembrane</keyword>
<evidence type="ECO:0000256" key="1">
    <source>
        <dbReference type="SAM" id="Phobius"/>
    </source>
</evidence>
<evidence type="ECO:0000313" key="3">
    <source>
        <dbReference type="Proteomes" id="UP000735302"/>
    </source>
</evidence>
<dbReference type="EMBL" id="BLXT01005746">
    <property type="protein sequence ID" value="GFO25326.1"/>
    <property type="molecule type" value="Genomic_DNA"/>
</dbReference>
<gene>
    <name evidence="2" type="ORF">PoB_005183100</name>
</gene>
<comment type="caution">
    <text evidence="2">The sequence shown here is derived from an EMBL/GenBank/DDBJ whole genome shotgun (WGS) entry which is preliminary data.</text>
</comment>
<evidence type="ECO:0000313" key="2">
    <source>
        <dbReference type="EMBL" id="GFO25326.1"/>
    </source>
</evidence>
<dbReference type="AlphaFoldDB" id="A0AAV4BXQ6"/>
<name>A0AAV4BXQ6_9GAST</name>
<sequence>MKTKLLEGSWSGEIVKLVLTLGIPTNNSYMLKLYIDLLKQTAQITSTSKLTNWVSPPESNQEGGLRFGGEEEPVITILAEEVKDPVKNVPRGLAVSFAVLIVTMMATNFAYYVVLSKDEALSSDAVAVVSRTLNSQL</sequence>
<accession>A0AAV4BXQ6</accession>
<keyword evidence="3" id="KW-1185">Reference proteome</keyword>
<proteinExistence type="predicted"/>